<keyword evidence="2" id="KW-1185">Reference proteome</keyword>
<dbReference type="EMBL" id="JACJTB010000061">
    <property type="protein sequence ID" value="MBD2598160.1"/>
    <property type="molecule type" value="Genomic_DNA"/>
</dbReference>
<evidence type="ECO:0000313" key="1">
    <source>
        <dbReference type="EMBL" id="MBD2598160.1"/>
    </source>
</evidence>
<proteinExistence type="predicted"/>
<dbReference type="Proteomes" id="UP000603457">
    <property type="component" value="Unassembled WGS sequence"/>
</dbReference>
<sequence>MKSDLDTIGTRSSDTHFQSIYVPFISFANEKQKDSIERYIFQQVDDFFLKISPGVNATQLSYSKVITEKDYQEIQISYFYDNLFHDLERGSDGKLKLKVKWSITFDERCTPIQLVNLPANYRGHEPNPKFLDKDNEGRPHRKYGTIEINGVPIFYYIYFTLQEILDVVKQSS</sequence>
<dbReference type="RefSeq" id="WP_190970848.1">
    <property type="nucleotide sequence ID" value="NZ_JACJTB010000061.1"/>
</dbReference>
<reference evidence="1 2" key="1">
    <citation type="journal article" date="2020" name="ISME J.">
        <title>Comparative genomics reveals insights into cyanobacterial evolution and habitat adaptation.</title>
        <authorList>
            <person name="Chen M.Y."/>
            <person name="Teng W.K."/>
            <person name="Zhao L."/>
            <person name="Hu C.X."/>
            <person name="Zhou Y.K."/>
            <person name="Han B.P."/>
            <person name="Song L.R."/>
            <person name="Shu W.S."/>
        </authorList>
    </citation>
    <scope>NUCLEOTIDE SEQUENCE [LARGE SCALE GENOMIC DNA]</scope>
    <source>
        <strain evidence="1 2">FACHB-130</strain>
    </source>
</reference>
<comment type="caution">
    <text evidence="1">The sequence shown here is derived from an EMBL/GenBank/DDBJ whole genome shotgun (WGS) entry which is preliminary data.</text>
</comment>
<organism evidence="1 2">
    <name type="scientific">Nostoc spongiaeforme FACHB-130</name>
    <dbReference type="NCBI Taxonomy" id="1357510"/>
    <lineage>
        <taxon>Bacteria</taxon>
        <taxon>Bacillati</taxon>
        <taxon>Cyanobacteriota</taxon>
        <taxon>Cyanophyceae</taxon>
        <taxon>Nostocales</taxon>
        <taxon>Nostocaceae</taxon>
        <taxon>Nostoc</taxon>
    </lineage>
</organism>
<accession>A0ABR8G4J3</accession>
<protein>
    <submittedName>
        <fullName evidence="1">Uncharacterized protein</fullName>
    </submittedName>
</protein>
<name>A0ABR8G4J3_9NOSO</name>
<evidence type="ECO:0000313" key="2">
    <source>
        <dbReference type="Proteomes" id="UP000603457"/>
    </source>
</evidence>
<gene>
    <name evidence="1" type="ORF">H6G74_28105</name>
</gene>